<feature type="region of interest" description="Disordered" evidence="1">
    <location>
        <begin position="437"/>
        <end position="456"/>
    </location>
</feature>
<dbReference type="PANTHER" id="PTHR35505">
    <property type="entry name" value="OS01G0600300 PROTEIN"/>
    <property type="match status" value="1"/>
</dbReference>
<feature type="non-terminal residue" evidence="2">
    <location>
        <position position="1"/>
    </location>
</feature>
<accession>A0A6A4M820</accession>
<dbReference type="AlphaFoldDB" id="A0A6A4M820"/>
<feature type="region of interest" description="Disordered" evidence="1">
    <location>
        <begin position="471"/>
        <end position="492"/>
    </location>
</feature>
<keyword evidence="3" id="KW-1185">Reference proteome</keyword>
<dbReference type="Proteomes" id="UP000428333">
    <property type="component" value="Linkage Group LG02"/>
</dbReference>
<gene>
    <name evidence="2" type="ORF">C3L33_03578</name>
</gene>
<dbReference type="OrthoDB" id="1654714at2759"/>
<reference evidence="2 3" key="1">
    <citation type="journal article" date="2019" name="Genome Biol. Evol.">
        <title>The Rhododendron genome and chromosomal organization provide insight into shared whole-genome duplications across the heath family (Ericaceae).</title>
        <authorList>
            <person name="Soza V.L."/>
            <person name="Lindsley D."/>
            <person name="Waalkes A."/>
            <person name="Ramage E."/>
            <person name="Patwardhan R.P."/>
            <person name="Burton J.N."/>
            <person name="Adey A."/>
            <person name="Kumar A."/>
            <person name="Qiu R."/>
            <person name="Shendure J."/>
            <person name="Hall B."/>
        </authorList>
    </citation>
    <scope>NUCLEOTIDE SEQUENCE [LARGE SCALE GENOMIC DNA]</scope>
    <source>
        <strain evidence="2">RSF 1966-606</strain>
    </source>
</reference>
<evidence type="ECO:0000256" key="1">
    <source>
        <dbReference type="SAM" id="MobiDB-lite"/>
    </source>
</evidence>
<comment type="caution">
    <text evidence="2">The sequence shown here is derived from an EMBL/GenBank/DDBJ whole genome shotgun (WGS) entry which is preliminary data.</text>
</comment>
<dbReference type="EMBL" id="QEFC01000333">
    <property type="protein sequence ID" value="KAE9464531.1"/>
    <property type="molecule type" value="Genomic_DNA"/>
</dbReference>
<protein>
    <submittedName>
        <fullName evidence="2">Uncharacterized protein</fullName>
    </submittedName>
</protein>
<sequence length="547" mass="61023">MASTLIPHRNFIGQNFEQTLNQSIQDLLDSRARDSDFSAFSSSNFFKLMQARANPPLETIWVYLALSFKRTNLPKDDIFDRVSAAKDLFQSVAGFSASCSSSKSIVLLAPVVYEVCRLVADLEGKEELGAKREKKVVREIKSLVDAVLGNISVCCSANGDDDGGDFCRPFEELIRVWIGQDIEAKEVFKLFFPLLGDEIVGRLSVEGSSVSEVAGVVIAEAFLLKLCLDFRWGDSEPGLEKELRNWAVGSITGFRNFYFFDTLVRILLEQTLHVNSLLSSEDEVSLRKVIYDAVILAEYSFLNLNKLVDLPAKRVTNLAIARVLVTHEATELFRRKGDQTKAISYINAFSGSTLPTQLVKLVSNEIGMGSKAGQPRGLSPKALMKWLLNLEDQGFRLLDDGIAQYKSRLTFDIAEAEQEQLAYDRRGTKTDADLGFFIDNKGEGEGEDGSENDERAKESMNAAFVKAAHTMTSAENDGGRKRKGGRSGGKKKHVKFLKYNLHNDSGASGENSAFLRNQKQVLEARLRIHSRMKILIKKRRNEDLWMG</sequence>
<organism evidence="2 3">
    <name type="scientific">Rhododendron williamsianum</name>
    <dbReference type="NCBI Taxonomy" id="262921"/>
    <lineage>
        <taxon>Eukaryota</taxon>
        <taxon>Viridiplantae</taxon>
        <taxon>Streptophyta</taxon>
        <taxon>Embryophyta</taxon>
        <taxon>Tracheophyta</taxon>
        <taxon>Spermatophyta</taxon>
        <taxon>Magnoliopsida</taxon>
        <taxon>eudicotyledons</taxon>
        <taxon>Gunneridae</taxon>
        <taxon>Pentapetalae</taxon>
        <taxon>asterids</taxon>
        <taxon>Ericales</taxon>
        <taxon>Ericaceae</taxon>
        <taxon>Ericoideae</taxon>
        <taxon>Rhodoreae</taxon>
        <taxon>Rhododendron</taxon>
    </lineage>
</organism>
<evidence type="ECO:0000313" key="2">
    <source>
        <dbReference type="EMBL" id="KAE9464531.1"/>
    </source>
</evidence>
<dbReference type="PANTHER" id="PTHR35505:SF5">
    <property type="entry name" value="SUBSTRATE CARRIER FAMILY PROTEIN"/>
    <property type="match status" value="1"/>
</dbReference>
<feature type="compositionally biased region" description="Basic residues" evidence="1">
    <location>
        <begin position="480"/>
        <end position="492"/>
    </location>
</feature>
<evidence type="ECO:0000313" key="3">
    <source>
        <dbReference type="Proteomes" id="UP000428333"/>
    </source>
</evidence>
<proteinExistence type="predicted"/>
<name>A0A6A4M820_9ERIC</name>